<feature type="region of interest" description="Disordered" evidence="1">
    <location>
        <begin position="39"/>
        <end position="94"/>
    </location>
</feature>
<evidence type="ECO:0000313" key="3">
    <source>
        <dbReference type="Proteomes" id="UP001152622"/>
    </source>
</evidence>
<dbReference type="EMBL" id="JAINUF010000014">
    <property type="protein sequence ID" value="KAJ8342444.1"/>
    <property type="molecule type" value="Genomic_DNA"/>
</dbReference>
<gene>
    <name evidence="2" type="ORF">SKAU_G00323720</name>
</gene>
<feature type="compositionally biased region" description="Acidic residues" evidence="1">
    <location>
        <begin position="83"/>
        <end position="94"/>
    </location>
</feature>
<protein>
    <submittedName>
        <fullName evidence="2">Uncharacterized protein</fullName>
    </submittedName>
</protein>
<sequence length="94" mass="10046">MFCGTTVSMEQHRRWHHRAQEVVTRPAAFPLRLPALAVPGLPPGPSAIRPDAPLVPRLKAHPHASPAGPQHAPGTSDGFTGTPDDDDDDTSEKT</sequence>
<dbReference type="AlphaFoldDB" id="A0A9Q1EPA5"/>
<keyword evidence="3" id="KW-1185">Reference proteome</keyword>
<comment type="caution">
    <text evidence="2">The sequence shown here is derived from an EMBL/GenBank/DDBJ whole genome shotgun (WGS) entry which is preliminary data.</text>
</comment>
<evidence type="ECO:0000256" key="1">
    <source>
        <dbReference type="SAM" id="MobiDB-lite"/>
    </source>
</evidence>
<organism evidence="2 3">
    <name type="scientific">Synaphobranchus kaupii</name>
    <name type="common">Kaup's arrowtooth eel</name>
    <dbReference type="NCBI Taxonomy" id="118154"/>
    <lineage>
        <taxon>Eukaryota</taxon>
        <taxon>Metazoa</taxon>
        <taxon>Chordata</taxon>
        <taxon>Craniata</taxon>
        <taxon>Vertebrata</taxon>
        <taxon>Euteleostomi</taxon>
        <taxon>Actinopterygii</taxon>
        <taxon>Neopterygii</taxon>
        <taxon>Teleostei</taxon>
        <taxon>Anguilliformes</taxon>
        <taxon>Synaphobranchidae</taxon>
        <taxon>Synaphobranchus</taxon>
    </lineage>
</organism>
<proteinExistence type="predicted"/>
<reference evidence="2" key="1">
    <citation type="journal article" date="2023" name="Science">
        <title>Genome structures resolve the early diversification of teleost fishes.</title>
        <authorList>
            <person name="Parey E."/>
            <person name="Louis A."/>
            <person name="Montfort J."/>
            <person name="Bouchez O."/>
            <person name="Roques C."/>
            <person name="Iampietro C."/>
            <person name="Lluch J."/>
            <person name="Castinel A."/>
            <person name="Donnadieu C."/>
            <person name="Desvignes T."/>
            <person name="Floi Bucao C."/>
            <person name="Jouanno E."/>
            <person name="Wen M."/>
            <person name="Mejri S."/>
            <person name="Dirks R."/>
            <person name="Jansen H."/>
            <person name="Henkel C."/>
            <person name="Chen W.J."/>
            <person name="Zahm M."/>
            <person name="Cabau C."/>
            <person name="Klopp C."/>
            <person name="Thompson A.W."/>
            <person name="Robinson-Rechavi M."/>
            <person name="Braasch I."/>
            <person name="Lecointre G."/>
            <person name="Bobe J."/>
            <person name="Postlethwait J.H."/>
            <person name="Berthelot C."/>
            <person name="Roest Crollius H."/>
            <person name="Guiguen Y."/>
        </authorList>
    </citation>
    <scope>NUCLEOTIDE SEQUENCE</scope>
    <source>
        <strain evidence="2">WJC10195</strain>
    </source>
</reference>
<evidence type="ECO:0000313" key="2">
    <source>
        <dbReference type="EMBL" id="KAJ8342444.1"/>
    </source>
</evidence>
<dbReference type="Proteomes" id="UP001152622">
    <property type="component" value="Chromosome 14"/>
</dbReference>
<name>A0A9Q1EPA5_SYNKA</name>
<accession>A0A9Q1EPA5</accession>
<feature type="compositionally biased region" description="Low complexity" evidence="1">
    <location>
        <begin position="73"/>
        <end position="82"/>
    </location>
</feature>